<proteinExistence type="predicted"/>
<dbReference type="EMBL" id="SRHE01000781">
    <property type="protein sequence ID" value="TWW08218.1"/>
    <property type="molecule type" value="Genomic_DNA"/>
</dbReference>
<gene>
    <name evidence="1" type="ORF">E3A20_26540</name>
</gene>
<sequence length="195" mass="22733">MVAIEILKEKKKALQLKQKVTDKIEAAFSYWLELYELLLQSQIPFEILYLACITGEELPTWTEHLEDLTSKGYHFKKDLLIIAENDIIPPIVRQLFPGKQDWITHYVPNLDLVVSQEYDSQKGLQSCIAKITVSGKVVVFFGKVSPIIILPLNDLLRIVNKIDLPFFETMYVTDENFNWLIYCSHKQDWYAGYKM</sequence>
<dbReference type="Proteomes" id="UP000321083">
    <property type="component" value="Unassembled WGS sequence"/>
</dbReference>
<evidence type="ECO:0000313" key="1">
    <source>
        <dbReference type="EMBL" id="TWW08218.1"/>
    </source>
</evidence>
<reference evidence="1 2" key="1">
    <citation type="submission" date="2019-08" db="EMBL/GenBank/DDBJ databases">
        <title>100 year-old enigma solved: identification of Planctomyces bekefii, the type genus and species of the phylum Planctomycetes.</title>
        <authorList>
            <person name="Svetlana D.N."/>
            <person name="Overmann J."/>
        </authorList>
    </citation>
    <scope>NUCLEOTIDE SEQUENCE [LARGE SCALE GENOMIC DNA]</scope>
    <source>
        <strain evidence="1">Phe10_nw2017</strain>
    </source>
</reference>
<dbReference type="AlphaFoldDB" id="A0A5C6M0V4"/>
<reference evidence="1 2" key="2">
    <citation type="submission" date="2019-08" db="EMBL/GenBank/DDBJ databases">
        <authorList>
            <person name="Henke P."/>
        </authorList>
    </citation>
    <scope>NUCLEOTIDE SEQUENCE [LARGE SCALE GENOMIC DNA]</scope>
    <source>
        <strain evidence="1">Phe10_nw2017</strain>
    </source>
</reference>
<accession>A0A5C6M0V4</accession>
<organism evidence="1 2">
    <name type="scientific">Planctomyces bekefii</name>
    <dbReference type="NCBI Taxonomy" id="1653850"/>
    <lineage>
        <taxon>Bacteria</taxon>
        <taxon>Pseudomonadati</taxon>
        <taxon>Planctomycetota</taxon>
        <taxon>Planctomycetia</taxon>
        <taxon>Planctomycetales</taxon>
        <taxon>Planctomycetaceae</taxon>
        <taxon>Planctomyces</taxon>
    </lineage>
</organism>
<protein>
    <submittedName>
        <fullName evidence="1">Uncharacterized protein</fullName>
    </submittedName>
</protein>
<name>A0A5C6M0V4_9PLAN</name>
<keyword evidence="2" id="KW-1185">Reference proteome</keyword>
<comment type="caution">
    <text evidence="1">The sequence shown here is derived from an EMBL/GenBank/DDBJ whole genome shotgun (WGS) entry which is preliminary data.</text>
</comment>
<evidence type="ECO:0000313" key="2">
    <source>
        <dbReference type="Proteomes" id="UP000321083"/>
    </source>
</evidence>